<sequence>MRRPFLIAITGLVLACGLSSCTGGDADDPGGEVFSKEPCLQPEELRDIAKLPILSQQPADTRLMNTYEDCDIDGLTIAARTFETGEKAGAIAEFYRASAKKYGWTTNRPDASPYPDGQVDGDDFYCASAKWKGSPVYLEVQWPDADSGILDGREEGTVFQLTLGRQPRYPAACPPPAA</sequence>
<dbReference type="AlphaFoldDB" id="A0A101JBW2"/>
<evidence type="ECO:0000256" key="1">
    <source>
        <dbReference type="SAM" id="SignalP"/>
    </source>
</evidence>
<dbReference type="PROSITE" id="PS51257">
    <property type="entry name" value="PROKAR_LIPOPROTEIN"/>
    <property type="match status" value="1"/>
</dbReference>
<gene>
    <name evidence="2" type="ORF">ADL15_44845</name>
</gene>
<evidence type="ECO:0000313" key="3">
    <source>
        <dbReference type="Proteomes" id="UP000053244"/>
    </source>
</evidence>
<keyword evidence="1" id="KW-0732">Signal</keyword>
<organism evidence="2 3">
    <name type="scientific">Actinoplanes awajinensis subsp. mycoplanecinus</name>
    <dbReference type="NCBI Taxonomy" id="135947"/>
    <lineage>
        <taxon>Bacteria</taxon>
        <taxon>Bacillati</taxon>
        <taxon>Actinomycetota</taxon>
        <taxon>Actinomycetes</taxon>
        <taxon>Micromonosporales</taxon>
        <taxon>Micromonosporaceae</taxon>
        <taxon>Actinoplanes</taxon>
    </lineage>
</organism>
<comment type="caution">
    <text evidence="2">The sequence shown here is derived from an EMBL/GenBank/DDBJ whole genome shotgun (WGS) entry which is preliminary data.</text>
</comment>
<protein>
    <recommendedName>
        <fullName evidence="4">DUF3558 domain-containing protein</fullName>
    </recommendedName>
</protein>
<feature type="signal peptide" evidence="1">
    <location>
        <begin position="1"/>
        <end position="26"/>
    </location>
</feature>
<dbReference type="OrthoDB" id="3297261at2"/>
<reference evidence="2 3" key="1">
    <citation type="submission" date="2015-10" db="EMBL/GenBank/DDBJ databases">
        <authorList>
            <person name="Gilbert D.G."/>
        </authorList>
    </citation>
    <scope>NUCLEOTIDE SEQUENCE [LARGE SCALE GENOMIC DNA]</scope>
    <source>
        <strain evidence="2 3">NRRL B-16712</strain>
    </source>
</reference>
<evidence type="ECO:0008006" key="4">
    <source>
        <dbReference type="Google" id="ProtNLM"/>
    </source>
</evidence>
<dbReference type="RefSeq" id="WP_067705726.1">
    <property type="nucleotide sequence ID" value="NZ_LLZH01000326.1"/>
</dbReference>
<proteinExistence type="predicted"/>
<name>A0A101JBW2_9ACTN</name>
<dbReference type="Proteomes" id="UP000053244">
    <property type="component" value="Unassembled WGS sequence"/>
</dbReference>
<accession>A0A101JBW2</accession>
<keyword evidence="3" id="KW-1185">Reference proteome</keyword>
<dbReference type="EMBL" id="LLZH01000326">
    <property type="protein sequence ID" value="KUL23946.1"/>
    <property type="molecule type" value="Genomic_DNA"/>
</dbReference>
<feature type="chain" id="PRO_5007097579" description="DUF3558 domain-containing protein" evidence="1">
    <location>
        <begin position="27"/>
        <end position="178"/>
    </location>
</feature>
<evidence type="ECO:0000313" key="2">
    <source>
        <dbReference type="EMBL" id="KUL23946.1"/>
    </source>
</evidence>